<dbReference type="Proteomes" id="UP000814033">
    <property type="component" value="Unassembled WGS sequence"/>
</dbReference>
<sequence length="357" mass="39639">MANYARWFAVGVWVLLQGVAGLFLSVFALLLVKVIPSLTQAPPNLHHNLNDSASHSPRRRELYSLHTLSSDESSGGPSEPPSPTRELHIRQLSADNPPVAAIFDAHLLRARSIRPVSRPPRTLLPTLEEDPIPRSSSTGDFAPMGPLSYDSETLYESPTGTPEEELSLEQGSLGGYMHESGGESEEEDDAEGEDEGKASTPGRKKKHRLRLPYFNRSLSQHGKPKLCRCRSLPEAINSLAHRRGALRGSTWASTTEHTRRRPRPPPLDFIPREETFSKWKTLGLQSHKAKGTSRAPAPRTHPYEAPYFFPSPVSPDAYDYVHRVRMDLQHPDRFPGAPTQKASSGVTFVPERRASTD</sequence>
<organism evidence="1 2">
    <name type="scientific">Auriscalpium vulgare</name>
    <dbReference type="NCBI Taxonomy" id="40419"/>
    <lineage>
        <taxon>Eukaryota</taxon>
        <taxon>Fungi</taxon>
        <taxon>Dikarya</taxon>
        <taxon>Basidiomycota</taxon>
        <taxon>Agaricomycotina</taxon>
        <taxon>Agaricomycetes</taxon>
        <taxon>Russulales</taxon>
        <taxon>Auriscalpiaceae</taxon>
        <taxon>Auriscalpium</taxon>
    </lineage>
</organism>
<comment type="caution">
    <text evidence="1">The sequence shown here is derived from an EMBL/GenBank/DDBJ whole genome shotgun (WGS) entry which is preliminary data.</text>
</comment>
<proteinExistence type="predicted"/>
<evidence type="ECO:0000313" key="2">
    <source>
        <dbReference type="Proteomes" id="UP000814033"/>
    </source>
</evidence>
<reference evidence="1" key="2">
    <citation type="journal article" date="2022" name="New Phytol.">
        <title>Evolutionary transition to the ectomycorrhizal habit in the genomes of a hyperdiverse lineage of mushroom-forming fungi.</title>
        <authorList>
            <person name="Looney B."/>
            <person name="Miyauchi S."/>
            <person name="Morin E."/>
            <person name="Drula E."/>
            <person name="Courty P.E."/>
            <person name="Kohler A."/>
            <person name="Kuo A."/>
            <person name="LaButti K."/>
            <person name="Pangilinan J."/>
            <person name="Lipzen A."/>
            <person name="Riley R."/>
            <person name="Andreopoulos W."/>
            <person name="He G."/>
            <person name="Johnson J."/>
            <person name="Nolan M."/>
            <person name="Tritt A."/>
            <person name="Barry K.W."/>
            <person name="Grigoriev I.V."/>
            <person name="Nagy L.G."/>
            <person name="Hibbett D."/>
            <person name="Henrissat B."/>
            <person name="Matheny P.B."/>
            <person name="Labbe J."/>
            <person name="Martin F.M."/>
        </authorList>
    </citation>
    <scope>NUCLEOTIDE SEQUENCE</scope>
    <source>
        <strain evidence="1">FP105234-sp</strain>
    </source>
</reference>
<reference evidence="1" key="1">
    <citation type="submission" date="2021-02" db="EMBL/GenBank/DDBJ databases">
        <authorList>
            <consortium name="DOE Joint Genome Institute"/>
            <person name="Ahrendt S."/>
            <person name="Looney B.P."/>
            <person name="Miyauchi S."/>
            <person name="Morin E."/>
            <person name="Drula E."/>
            <person name="Courty P.E."/>
            <person name="Chicoki N."/>
            <person name="Fauchery L."/>
            <person name="Kohler A."/>
            <person name="Kuo A."/>
            <person name="Labutti K."/>
            <person name="Pangilinan J."/>
            <person name="Lipzen A."/>
            <person name="Riley R."/>
            <person name="Andreopoulos W."/>
            <person name="He G."/>
            <person name="Johnson J."/>
            <person name="Barry K.W."/>
            <person name="Grigoriev I.V."/>
            <person name="Nagy L."/>
            <person name="Hibbett D."/>
            <person name="Henrissat B."/>
            <person name="Matheny P.B."/>
            <person name="Labbe J."/>
            <person name="Martin F."/>
        </authorList>
    </citation>
    <scope>NUCLEOTIDE SEQUENCE</scope>
    <source>
        <strain evidence="1">FP105234-sp</strain>
    </source>
</reference>
<gene>
    <name evidence="1" type="ORF">FA95DRAFT_1601052</name>
</gene>
<dbReference type="EMBL" id="MU275840">
    <property type="protein sequence ID" value="KAI0053408.1"/>
    <property type="molecule type" value="Genomic_DNA"/>
</dbReference>
<name>A0ACB8SC57_9AGAM</name>
<evidence type="ECO:0000313" key="1">
    <source>
        <dbReference type="EMBL" id="KAI0053408.1"/>
    </source>
</evidence>
<accession>A0ACB8SC57</accession>
<keyword evidence="2" id="KW-1185">Reference proteome</keyword>
<protein>
    <submittedName>
        <fullName evidence="1">Uncharacterized protein</fullName>
    </submittedName>
</protein>